<dbReference type="GO" id="GO:0016491">
    <property type="term" value="F:oxidoreductase activity"/>
    <property type="evidence" value="ECO:0007669"/>
    <property type="project" value="UniProtKB-KW"/>
</dbReference>
<dbReference type="Gene3D" id="3.40.50.720">
    <property type="entry name" value="NAD(P)-binding Rossmann-like Domain"/>
    <property type="match status" value="1"/>
</dbReference>
<accession>A0AA88Y5V4</accession>
<dbReference type="SUPFAM" id="SSF51735">
    <property type="entry name" value="NAD(P)-binding Rossmann-fold domains"/>
    <property type="match status" value="1"/>
</dbReference>
<dbReference type="AlphaFoldDB" id="A0AA88Y5V4"/>
<evidence type="ECO:0000256" key="2">
    <source>
        <dbReference type="ARBA" id="ARBA00023002"/>
    </source>
</evidence>
<dbReference type="EMBL" id="VSWD01000007">
    <property type="protein sequence ID" value="KAK3098792.1"/>
    <property type="molecule type" value="Genomic_DNA"/>
</dbReference>
<sequence>MSKKPVVVPTGALIFKRVKLAGYWNAKWLQENNLNPERVKMFEELCELIRDCKFLPPISDVVPIEDFQKAVNDSLEGFKGHKKVLMMEES</sequence>
<dbReference type="GO" id="GO:0006631">
    <property type="term" value="P:fatty acid metabolic process"/>
    <property type="evidence" value="ECO:0007669"/>
    <property type="project" value="TreeGrafter"/>
</dbReference>
<name>A0AA88Y5V4_PINIB</name>
<evidence type="ECO:0000313" key="4">
    <source>
        <dbReference type="Proteomes" id="UP001186944"/>
    </source>
</evidence>
<reference evidence="3" key="1">
    <citation type="submission" date="2019-08" db="EMBL/GenBank/DDBJ databases">
        <title>The improved chromosome-level genome for the pearl oyster Pinctada fucata martensii using PacBio sequencing and Hi-C.</title>
        <authorList>
            <person name="Zheng Z."/>
        </authorList>
    </citation>
    <scope>NUCLEOTIDE SEQUENCE</scope>
    <source>
        <strain evidence="3">ZZ-2019</strain>
        <tissue evidence="3">Adductor muscle</tissue>
    </source>
</reference>
<comment type="caution">
    <text evidence="3">The sequence shown here is derived from an EMBL/GenBank/DDBJ whole genome shotgun (WGS) entry which is preliminary data.</text>
</comment>
<protein>
    <submittedName>
        <fullName evidence="3">Uncharacterized protein</fullName>
    </submittedName>
</protein>
<gene>
    <name evidence="3" type="ORF">FSP39_023155</name>
</gene>
<keyword evidence="2" id="KW-0560">Oxidoreductase</keyword>
<organism evidence="3 4">
    <name type="scientific">Pinctada imbricata</name>
    <name type="common">Atlantic pearl-oyster</name>
    <name type="synonym">Pinctada martensii</name>
    <dbReference type="NCBI Taxonomy" id="66713"/>
    <lineage>
        <taxon>Eukaryota</taxon>
        <taxon>Metazoa</taxon>
        <taxon>Spiralia</taxon>
        <taxon>Lophotrochozoa</taxon>
        <taxon>Mollusca</taxon>
        <taxon>Bivalvia</taxon>
        <taxon>Autobranchia</taxon>
        <taxon>Pteriomorphia</taxon>
        <taxon>Pterioida</taxon>
        <taxon>Pterioidea</taxon>
        <taxon>Pteriidae</taxon>
        <taxon>Pinctada</taxon>
    </lineage>
</organism>
<evidence type="ECO:0000313" key="3">
    <source>
        <dbReference type="EMBL" id="KAK3098792.1"/>
    </source>
</evidence>
<dbReference type="InterPro" id="IPR051034">
    <property type="entry name" value="Mito_Enoyl-ACP_Reductase"/>
</dbReference>
<dbReference type="Proteomes" id="UP001186944">
    <property type="component" value="Unassembled WGS sequence"/>
</dbReference>
<dbReference type="PANTHER" id="PTHR43981">
    <property type="entry name" value="ENOYL-[ACYL-CARRIER-PROTEIN] REDUCTASE, MITOCHONDRIAL"/>
    <property type="match status" value="1"/>
</dbReference>
<evidence type="ECO:0000256" key="1">
    <source>
        <dbReference type="ARBA" id="ARBA00022857"/>
    </source>
</evidence>
<keyword evidence="1" id="KW-0521">NADP</keyword>
<keyword evidence="4" id="KW-1185">Reference proteome</keyword>
<dbReference type="InterPro" id="IPR036291">
    <property type="entry name" value="NAD(P)-bd_dom_sf"/>
</dbReference>
<dbReference type="PANTHER" id="PTHR43981:SF2">
    <property type="entry name" value="ENOYL-[ACYL-CARRIER-PROTEIN] REDUCTASE, MITOCHONDRIAL"/>
    <property type="match status" value="1"/>
</dbReference>
<proteinExistence type="predicted"/>
<dbReference type="Gene3D" id="3.90.180.10">
    <property type="entry name" value="Medium-chain alcohol dehydrogenases, catalytic domain"/>
    <property type="match status" value="1"/>
</dbReference>
<dbReference type="GO" id="GO:0005739">
    <property type="term" value="C:mitochondrion"/>
    <property type="evidence" value="ECO:0007669"/>
    <property type="project" value="TreeGrafter"/>
</dbReference>